<dbReference type="InterPro" id="IPR036322">
    <property type="entry name" value="WD40_repeat_dom_sf"/>
</dbReference>
<evidence type="ECO:0000256" key="1">
    <source>
        <dbReference type="ARBA" id="ARBA00022574"/>
    </source>
</evidence>
<accession>A0A6M0RGQ6</accession>
<dbReference type="Pfam" id="PF00656">
    <property type="entry name" value="Peptidase_C14"/>
    <property type="match status" value="1"/>
</dbReference>
<proteinExistence type="predicted"/>
<dbReference type="GO" id="GO:0004197">
    <property type="term" value="F:cysteine-type endopeptidase activity"/>
    <property type="evidence" value="ECO:0007669"/>
    <property type="project" value="InterPro"/>
</dbReference>
<feature type="repeat" description="WD" evidence="3">
    <location>
        <begin position="1274"/>
        <end position="1315"/>
    </location>
</feature>
<dbReference type="Proteomes" id="UP000481033">
    <property type="component" value="Unassembled WGS sequence"/>
</dbReference>
<dbReference type="SUPFAM" id="SSF52540">
    <property type="entry name" value="P-loop containing nucleoside triphosphate hydrolases"/>
    <property type="match status" value="1"/>
</dbReference>
<dbReference type="Gene3D" id="3.40.50.300">
    <property type="entry name" value="P-loop containing nucleotide triphosphate hydrolases"/>
    <property type="match status" value="1"/>
</dbReference>
<dbReference type="GO" id="GO:0006508">
    <property type="term" value="P:proteolysis"/>
    <property type="evidence" value="ECO:0007669"/>
    <property type="project" value="InterPro"/>
</dbReference>
<organism evidence="7 8">
    <name type="scientific">Adonisia turfae CCMR0081</name>
    <dbReference type="NCBI Taxonomy" id="2292702"/>
    <lineage>
        <taxon>Bacteria</taxon>
        <taxon>Bacillati</taxon>
        <taxon>Cyanobacteriota</taxon>
        <taxon>Adonisia</taxon>
        <taxon>Adonisia turfae</taxon>
    </lineage>
</organism>
<dbReference type="PROSITE" id="PS50294">
    <property type="entry name" value="WD_REPEATS_REGION"/>
    <property type="match status" value="10"/>
</dbReference>
<dbReference type="InterPro" id="IPR029030">
    <property type="entry name" value="Caspase-like_dom_sf"/>
</dbReference>
<dbReference type="InterPro" id="IPR019775">
    <property type="entry name" value="WD40_repeat_CS"/>
</dbReference>
<feature type="repeat" description="WD" evidence="3">
    <location>
        <begin position="1020"/>
        <end position="1061"/>
    </location>
</feature>
<dbReference type="InterPro" id="IPR020472">
    <property type="entry name" value="WD40_PAC1"/>
</dbReference>
<dbReference type="PRINTS" id="PR00320">
    <property type="entry name" value="GPROTEINBRPT"/>
</dbReference>
<gene>
    <name evidence="7" type="ORF">DXZ20_06780</name>
</gene>
<evidence type="ECO:0000256" key="4">
    <source>
        <dbReference type="SAM" id="Coils"/>
    </source>
</evidence>
<dbReference type="EMBL" id="QXHD01000004">
    <property type="protein sequence ID" value="NEZ55385.1"/>
    <property type="molecule type" value="Genomic_DNA"/>
</dbReference>
<dbReference type="RefSeq" id="WP_163697206.1">
    <property type="nucleotide sequence ID" value="NZ_QXHD01000004.1"/>
</dbReference>
<feature type="domain" description="Peptidase C14 caspase" evidence="5">
    <location>
        <begin position="8"/>
        <end position="219"/>
    </location>
</feature>
<comment type="caution">
    <text evidence="7">The sequence shown here is derived from an EMBL/GenBank/DDBJ whole genome shotgun (WGS) entry which is preliminary data.</text>
</comment>
<dbReference type="InterPro" id="IPR049052">
    <property type="entry name" value="nSTAND1"/>
</dbReference>
<evidence type="ECO:0000313" key="7">
    <source>
        <dbReference type="EMBL" id="NEZ55385.1"/>
    </source>
</evidence>
<evidence type="ECO:0000259" key="6">
    <source>
        <dbReference type="Pfam" id="PF20703"/>
    </source>
</evidence>
<feature type="domain" description="Novel STAND NTPase 1" evidence="6">
    <location>
        <begin position="297"/>
        <end position="701"/>
    </location>
</feature>
<keyword evidence="1 3" id="KW-0853">WD repeat</keyword>
<dbReference type="SUPFAM" id="SSF50978">
    <property type="entry name" value="WD40 repeat-like"/>
    <property type="match status" value="2"/>
</dbReference>
<dbReference type="CDD" id="cd00200">
    <property type="entry name" value="WD40"/>
    <property type="match status" value="2"/>
</dbReference>
<feature type="repeat" description="WD" evidence="3">
    <location>
        <begin position="1152"/>
        <end position="1185"/>
    </location>
</feature>
<dbReference type="InterPro" id="IPR027417">
    <property type="entry name" value="P-loop_NTPase"/>
</dbReference>
<evidence type="ECO:0000256" key="2">
    <source>
        <dbReference type="ARBA" id="ARBA00022737"/>
    </source>
</evidence>
<dbReference type="PANTHER" id="PTHR19879">
    <property type="entry name" value="TRANSCRIPTION INITIATION FACTOR TFIID"/>
    <property type="match status" value="1"/>
</dbReference>
<dbReference type="PROSITE" id="PS00678">
    <property type="entry name" value="WD_REPEATS_1"/>
    <property type="match status" value="9"/>
</dbReference>
<dbReference type="Gene3D" id="3.40.50.1460">
    <property type="match status" value="1"/>
</dbReference>
<protein>
    <submittedName>
        <fullName evidence="7">NACHT domain-containing protein</fullName>
    </submittedName>
</protein>
<feature type="repeat" description="WD" evidence="3">
    <location>
        <begin position="1062"/>
        <end position="1103"/>
    </location>
</feature>
<evidence type="ECO:0000313" key="8">
    <source>
        <dbReference type="Proteomes" id="UP000481033"/>
    </source>
</evidence>
<reference evidence="7 8" key="1">
    <citation type="journal article" date="2020" name="Microb. Ecol.">
        <title>Ecogenomics of the Marine Benthic Filamentous Cyanobacterium Adonisia.</title>
        <authorList>
            <person name="Walter J.M."/>
            <person name="Coutinho F.H."/>
            <person name="Leomil L."/>
            <person name="Hargreaves P.I."/>
            <person name="Campeao M.E."/>
            <person name="Vieira V.V."/>
            <person name="Silva B.S."/>
            <person name="Fistarol G.O."/>
            <person name="Salomon P.S."/>
            <person name="Sawabe T."/>
            <person name="Mino S."/>
            <person name="Hosokawa M."/>
            <person name="Miyashita H."/>
            <person name="Maruyama F."/>
            <person name="van Verk M.C."/>
            <person name="Dutilh B.E."/>
            <person name="Thompson C.C."/>
            <person name="Thompson F.L."/>
        </authorList>
    </citation>
    <scope>NUCLEOTIDE SEQUENCE [LARGE SCALE GENOMIC DNA]</scope>
    <source>
        <strain evidence="7 8">CCMR0081</strain>
    </source>
</reference>
<keyword evidence="4" id="KW-0175">Coiled coil</keyword>
<feature type="repeat" description="WD" evidence="3">
    <location>
        <begin position="1444"/>
        <end position="1478"/>
    </location>
</feature>
<feature type="repeat" description="WD" evidence="3">
    <location>
        <begin position="1194"/>
        <end position="1221"/>
    </location>
</feature>
<feature type="repeat" description="WD" evidence="3">
    <location>
        <begin position="1316"/>
        <end position="1350"/>
    </location>
</feature>
<dbReference type="Gene3D" id="2.130.10.10">
    <property type="entry name" value="YVTN repeat-like/Quinoprotein amine dehydrogenase"/>
    <property type="match status" value="5"/>
</dbReference>
<dbReference type="Pfam" id="PF00400">
    <property type="entry name" value="WD40"/>
    <property type="match status" value="13"/>
</dbReference>
<feature type="repeat" description="WD" evidence="3">
    <location>
        <begin position="1358"/>
        <end position="1401"/>
    </location>
</feature>
<feature type="repeat" description="WD" evidence="3">
    <location>
        <begin position="937"/>
        <end position="971"/>
    </location>
</feature>
<feature type="repeat" description="WD" evidence="3">
    <location>
        <begin position="987"/>
        <end position="1012"/>
    </location>
</feature>
<sequence length="1573" mass="174558">MPIAAFSRSLAVIIGINHYANGISQLKTATHDARVLAQQLKYEHGYAVDLLVDKAATKEAILHLLKELSKTITENDRLLFYFAGHGLAMDGDDGPAGYLIPQDARLGQHESFLPMHDLHQSLTALSCRHSLIILDCCFSGAFRWSSTRDVSTHPEIIYKERFDRFVQDPAWQVITSAAYDQLAHDVSQSNLEDHRGQGHSSHHSPFAEALFEALGGAADCFPIASNSEPHGDGVITATELYLYLRDRVELQFDIEHQQQTPGLWPLRKHDKGEYIFLVPGHELNLPPAPELNTANNPYRGLAAFDEDQAHLFFGRNQLITDLQVFVCEHPLTVVLGPSGTGKSSLVKAGLIPALRESDDIDWQILSPVRPGDSPLRSLARAILALNPDQITDTENIDALAVELAQEPKALTRQVLDWGKRHPHKYLLLVIDQFEELVTQCRNEHERQQFLELIKKAIRLAKDRGRIVLTLRSDFEPQFVQSPLKEIWMQSRFLVKPMTQDELRQAIEAPAAERVMVFEPYGLVEQLINEVVQMPGALPLLSFTLSELYLRYLQREDGNRAMTQADYEALGGVAGSLTQRATQEYEALMQQDPAYEHTMKRVMLRMVAIEGGELARRRVSRSELVYSSEAENDRIGEVIRRLTAARLVVEGQDPGGEPYVEPAHDALVQGWSQLLRWKNEAQNNLFLQRQVAPAAKAWSERKGTLWNADPRLALFKPMLRLEQTWLNGIETEFIRRSLQTKRTNQLIRLGSVITFIAVVSSLGLFANAERLKADKNALDAEFKATESDINAWEATINQTDALIQTWIAKHNAETAKANEKRANEQTKIAQDNAIIAETRRRETEEARKAEAEQRRVADVQKDLAIQRQKDAEYQATVAQLREQAARVLNWLPTLDAPKAMLLALQTFDQSEAVGEPVLSLAQSSLLSAVQRMRERNVLFGHTDRVHSVTFSPDGKYIVSGSEDKTLRLWDLQGNLIGQPFQTESSAYAIAFSPDGKYIASGGGTYGIQLWDLKGNPIGKPLQGHTGRVESIAFSPDSQYIASGSRDKTVRLWDLQGNPVVKPLQGHESDVYSVVFSPDSQYIASGSRDKTIRLWDVASGERLRTLRGHTSAIWSVAFSPYGRIIASGSGNGGNKGDTTIRLWNLQGDPIGNPFQGHIFNVSSIAFSPNGQFIASGSTDGTIRLWDLTGNLIGNPLQGHTSGVYSVAFSPDGQQIVSGSGDGTNNGDNTVRLWDLPTHATALLPQAPMAFSPDGQILATRNAHLWDLQGNLIGELFQDRESPIISVAFSPDGQYIVGGSFDKTVRLWDLKGNAMSEPFRGHTSKIRSLAFSPDGQYIVGGSFDKTVHLWDLQGNAVREPFQGHTDTVESVAFSPNGKYIVSGSGIRDKTLRLWDLQDNSISIPFQGHTSVVFSVAFSPNGKYIISGSADSTLRLWDLQGNPIGNPFRGHVGQVLKVAFSPNGQHIVSSGVDKTVRLWDLQGRAVGNVFHGSDIIRTIAFSSDGQYILGGSIDKTINLLPGSLQSWLAVACDRMRYHPMLHTPKTVFEQEPDMLEIALVARKTCKKRVWDNNNQAS</sequence>
<dbReference type="SMART" id="SM00320">
    <property type="entry name" value="WD40"/>
    <property type="match status" value="13"/>
</dbReference>
<dbReference type="SUPFAM" id="SSF52129">
    <property type="entry name" value="Caspase-like"/>
    <property type="match status" value="1"/>
</dbReference>
<feature type="repeat" description="WD" evidence="3">
    <location>
        <begin position="1402"/>
        <end position="1436"/>
    </location>
</feature>
<dbReference type="Pfam" id="PF20703">
    <property type="entry name" value="nSTAND1"/>
    <property type="match status" value="1"/>
</dbReference>
<feature type="repeat" description="WD" evidence="3">
    <location>
        <begin position="1104"/>
        <end position="1130"/>
    </location>
</feature>
<dbReference type="InterPro" id="IPR015943">
    <property type="entry name" value="WD40/YVTN_repeat-like_dom_sf"/>
</dbReference>
<keyword evidence="2" id="KW-0677">Repeat</keyword>
<dbReference type="CDD" id="cd00267">
    <property type="entry name" value="ABC_ATPase"/>
    <property type="match status" value="1"/>
</dbReference>
<evidence type="ECO:0000259" key="5">
    <source>
        <dbReference type="Pfam" id="PF00656"/>
    </source>
</evidence>
<dbReference type="InterPro" id="IPR001680">
    <property type="entry name" value="WD40_rpt"/>
</dbReference>
<name>A0A6M0RGQ6_9CYAN</name>
<keyword evidence="8" id="KW-1185">Reference proteome</keyword>
<dbReference type="PROSITE" id="PS50082">
    <property type="entry name" value="WD_REPEATS_2"/>
    <property type="match status" value="12"/>
</dbReference>
<dbReference type="InterPro" id="IPR011600">
    <property type="entry name" value="Pept_C14_caspase"/>
</dbReference>
<evidence type="ECO:0000256" key="3">
    <source>
        <dbReference type="PROSITE-ProRule" id="PRU00221"/>
    </source>
</evidence>
<dbReference type="PANTHER" id="PTHR19879:SF9">
    <property type="entry name" value="TRANSCRIPTION INITIATION FACTOR TFIID SUBUNIT 5"/>
    <property type="match status" value="1"/>
</dbReference>
<feature type="coiled-coil region" evidence="4">
    <location>
        <begin position="767"/>
        <end position="868"/>
    </location>
</feature>